<keyword evidence="2" id="KW-1185">Reference proteome</keyword>
<organism evidence="1 2">
    <name type="scientific">Folsomia candida</name>
    <name type="common">Springtail</name>
    <dbReference type="NCBI Taxonomy" id="158441"/>
    <lineage>
        <taxon>Eukaryota</taxon>
        <taxon>Metazoa</taxon>
        <taxon>Ecdysozoa</taxon>
        <taxon>Arthropoda</taxon>
        <taxon>Hexapoda</taxon>
        <taxon>Collembola</taxon>
        <taxon>Entomobryomorpha</taxon>
        <taxon>Isotomoidea</taxon>
        <taxon>Isotomidae</taxon>
        <taxon>Proisotominae</taxon>
        <taxon>Folsomia</taxon>
    </lineage>
</organism>
<accession>A0A226DA52</accession>
<reference evidence="1 2" key="1">
    <citation type="submission" date="2015-12" db="EMBL/GenBank/DDBJ databases">
        <title>The genome of Folsomia candida.</title>
        <authorList>
            <person name="Faddeeva A."/>
            <person name="Derks M.F."/>
            <person name="Anvar Y."/>
            <person name="Smit S."/>
            <person name="Van Straalen N."/>
            <person name="Roelofs D."/>
        </authorList>
    </citation>
    <scope>NUCLEOTIDE SEQUENCE [LARGE SCALE GENOMIC DNA]</scope>
    <source>
        <strain evidence="1 2">VU population</strain>
        <tissue evidence="1">Whole body</tissue>
    </source>
</reference>
<dbReference type="Proteomes" id="UP000198287">
    <property type="component" value="Unassembled WGS sequence"/>
</dbReference>
<protein>
    <submittedName>
        <fullName evidence="1">Tyrosine--tRNA ligase, cytoplasmic</fullName>
    </submittedName>
</protein>
<comment type="caution">
    <text evidence="1">The sequence shown here is derived from an EMBL/GenBank/DDBJ whole genome shotgun (WGS) entry which is preliminary data.</text>
</comment>
<evidence type="ECO:0000313" key="2">
    <source>
        <dbReference type="Proteomes" id="UP000198287"/>
    </source>
</evidence>
<sequence length="176" mass="20010">MLGLGLTPVPNSPGVTLPSIVICDMKFLNPPAETKISCDVKFLNSPAYPNTSRDAPTAESKTSLEEEIIRNKKTLRAERVLKFEKMRAWREQCYTRRDKVIELIDLTGDDDDVVVKPEIELVNQILPASSPVITDYVIPIPSRSTFNRYPLRQVNMDLKCQNLIFNEKILINYLDS</sequence>
<dbReference type="GO" id="GO:0016874">
    <property type="term" value="F:ligase activity"/>
    <property type="evidence" value="ECO:0007669"/>
    <property type="project" value="UniProtKB-KW"/>
</dbReference>
<gene>
    <name evidence="1" type="ORF">Fcan01_23847</name>
</gene>
<dbReference type="EMBL" id="LNIX01000029">
    <property type="protein sequence ID" value="OXA41491.1"/>
    <property type="molecule type" value="Genomic_DNA"/>
</dbReference>
<proteinExistence type="predicted"/>
<dbReference type="AlphaFoldDB" id="A0A226DA52"/>
<keyword evidence="1" id="KW-0436">Ligase</keyword>
<name>A0A226DA52_FOLCA</name>
<evidence type="ECO:0000313" key="1">
    <source>
        <dbReference type="EMBL" id="OXA41491.1"/>
    </source>
</evidence>